<proteinExistence type="predicted"/>
<organism evidence="1 2">
    <name type="scientific">Gigaspora margarita</name>
    <dbReference type="NCBI Taxonomy" id="4874"/>
    <lineage>
        <taxon>Eukaryota</taxon>
        <taxon>Fungi</taxon>
        <taxon>Fungi incertae sedis</taxon>
        <taxon>Mucoromycota</taxon>
        <taxon>Glomeromycotina</taxon>
        <taxon>Glomeromycetes</taxon>
        <taxon>Diversisporales</taxon>
        <taxon>Gigasporaceae</taxon>
        <taxon>Gigaspora</taxon>
    </lineage>
</organism>
<name>A0A8H3XD66_GIGMA</name>
<keyword evidence="2" id="KW-1185">Reference proteome</keyword>
<dbReference type="Proteomes" id="UP000439903">
    <property type="component" value="Unassembled WGS sequence"/>
</dbReference>
<dbReference type="AlphaFoldDB" id="A0A8H3XD66"/>
<evidence type="ECO:0000313" key="2">
    <source>
        <dbReference type="Proteomes" id="UP000439903"/>
    </source>
</evidence>
<accession>A0A8H3XD66</accession>
<protein>
    <submittedName>
        <fullName evidence="1">Uncharacterized protein</fullName>
    </submittedName>
</protein>
<dbReference type="EMBL" id="WTPW01001310">
    <property type="protein sequence ID" value="KAF0443611.1"/>
    <property type="molecule type" value="Genomic_DNA"/>
</dbReference>
<sequence length="109" mass="12443">MNKSTQLATSLEEESEFTSFPEEYKPNYFSSSSKEEYTSTYATKEKYLLTYTPVEYNIISSLEEENRSAYITGFSNEENTSIYITGSLEECYESTYHAALPASIAKTEN</sequence>
<gene>
    <name evidence="1" type="ORF">F8M41_003541</name>
</gene>
<comment type="caution">
    <text evidence="1">The sequence shown here is derived from an EMBL/GenBank/DDBJ whole genome shotgun (WGS) entry which is preliminary data.</text>
</comment>
<evidence type="ECO:0000313" key="1">
    <source>
        <dbReference type="EMBL" id="KAF0443611.1"/>
    </source>
</evidence>
<reference evidence="1 2" key="1">
    <citation type="journal article" date="2019" name="Environ. Microbiol.">
        <title>At the nexus of three kingdoms: the genome of the mycorrhizal fungus Gigaspora margarita provides insights into plant, endobacterial and fungal interactions.</title>
        <authorList>
            <person name="Venice F."/>
            <person name="Ghignone S."/>
            <person name="Salvioli di Fossalunga A."/>
            <person name="Amselem J."/>
            <person name="Novero M."/>
            <person name="Xianan X."/>
            <person name="Sedzielewska Toro K."/>
            <person name="Morin E."/>
            <person name="Lipzen A."/>
            <person name="Grigoriev I.V."/>
            <person name="Henrissat B."/>
            <person name="Martin F.M."/>
            <person name="Bonfante P."/>
        </authorList>
    </citation>
    <scope>NUCLEOTIDE SEQUENCE [LARGE SCALE GENOMIC DNA]</scope>
    <source>
        <strain evidence="1 2">BEG34</strain>
    </source>
</reference>